<protein>
    <recommendedName>
        <fullName evidence="17">DNA-directed RNA polymerase subunit Rpo1N</fullName>
        <ecNumber evidence="17">2.7.7.6</ecNumber>
    </recommendedName>
    <alternativeName>
        <fullName evidence="17">DNA-directed RNA polymerase subunit A'</fullName>
    </alternativeName>
</protein>
<dbReference type="Pfam" id="PF04561">
    <property type="entry name" value="RNA_pol_Rpb2_2"/>
    <property type="match status" value="1"/>
</dbReference>
<evidence type="ECO:0000256" key="9">
    <source>
        <dbReference type="ARBA" id="ARBA00022695"/>
    </source>
</evidence>
<dbReference type="Pfam" id="PF00562">
    <property type="entry name" value="RNA_pol_Rpb2_6"/>
    <property type="match status" value="1"/>
</dbReference>
<dbReference type="InterPro" id="IPR007645">
    <property type="entry name" value="RNA_pol_Rpb2_3"/>
</dbReference>
<dbReference type="PANTHER" id="PTHR20856">
    <property type="entry name" value="DNA-DIRECTED RNA POLYMERASE I SUBUNIT 2"/>
    <property type="match status" value="1"/>
</dbReference>
<comment type="cofactor">
    <cofactor evidence="17">
        <name>Zn(2+)</name>
        <dbReference type="ChEBI" id="CHEBI:29105"/>
    </cofactor>
    <text evidence="17">Binds at least 2 Zn(2+) per subunit.</text>
</comment>
<evidence type="ECO:0000256" key="16">
    <source>
        <dbReference type="ARBA" id="ARBA00053389"/>
    </source>
</evidence>
<dbReference type="NCBIfam" id="NF006336">
    <property type="entry name" value="PRK08566.1"/>
    <property type="match status" value="1"/>
</dbReference>
<dbReference type="GO" id="GO:0003899">
    <property type="term" value="F:DNA-directed RNA polymerase activity"/>
    <property type="evidence" value="ECO:0007669"/>
    <property type="project" value="UniProtKB-UniRule"/>
</dbReference>
<keyword evidence="7 17" id="KW-0963">Cytoplasm</keyword>
<dbReference type="Pfam" id="PF04563">
    <property type="entry name" value="RNA_pol_Rpb2_1"/>
    <property type="match status" value="1"/>
</dbReference>
<dbReference type="EMBL" id="DTBP01000030">
    <property type="protein sequence ID" value="HGQ74270.1"/>
    <property type="molecule type" value="Genomic_DNA"/>
</dbReference>
<dbReference type="InterPro" id="IPR007066">
    <property type="entry name" value="RNA_pol_Rpb1_3"/>
</dbReference>
<comment type="subunit">
    <text evidence="14 17">Part of the RNA polymerase complex.</text>
</comment>
<dbReference type="InterPro" id="IPR007121">
    <property type="entry name" value="RNA_pol_bsu_CS"/>
</dbReference>
<dbReference type="Gene3D" id="3.90.1800.10">
    <property type="entry name" value="RNA polymerase alpha subunit dimerisation domain"/>
    <property type="match status" value="1"/>
</dbReference>
<evidence type="ECO:0000256" key="10">
    <source>
        <dbReference type="ARBA" id="ARBA00022723"/>
    </source>
</evidence>
<evidence type="ECO:0000256" key="3">
    <source>
        <dbReference type="ARBA" id="ARBA00006835"/>
    </source>
</evidence>
<dbReference type="Pfam" id="PF00623">
    <property type="entry name" value="RNA_pol_Rpb1_2"/>
    <property type="match status" value="1"/>
</dbReference>
<feature type="binding site" evidence="17">
    <location>
        <position position="1603"/>
    </location>
    <ligand>
        <name>Mg(2+)</name>
        <dbReference type="ChEBI" id="CHEBI:18420"/>
    </ligand>
</feature>
<dbReference type="Gene3D" id="3.90.1100.10">
    <property type="match status" value="1"/>
</dbReference>
<dbReference type="InterPro" id="IPR007120">
    <property type="entry name" value="DNA-dir_RNAP_su2_dom"/>
</dbReference>
<dbReference type="GO" id="GO:0008270">
    <property type="term" value="F:zinc ion binding"/>
    <property type="evidence" value="ECO:0007669"/>
    <property type="project" value="UniProtKB-UniRule"/>
</dbReference>
<evidence type="ECO:0000313" key="21">
    <source>
        <dbReference type="EMBL" id="HGQ74270.1"/>
    </source>
</evidence>
<evidence type="ECO:0000256" key="19">
    <source>
        <dbReference type="RuleBase" id="RU363031"/>
    </source>
</evidence>
<dbReference type="InterPro" id="IPR014724">
    <property type="entry name" value="RNA_pol_RPB2_OB-fold"/>
</dbReference>
<dbReference type="SMART" id="SM00663">
    <property type="entry name" value="RPOLA_N"/>
    <property type="match status" value="1"/>
</dbReference>
<dbReference type="Gene3D" id="2.40.270.10">
    <property type="entry name" value="DNA-directed RNA polymerase, subunit 2, domain 6"/>
    <property type="match status" value="1"/>
</dbReference>
<dbReference type="Pfam" id="PF05000">
    <property type="entry name" value="RNA_pol_Rpb1_4"/>
    <property type="match status" value="1"/>
</dbReference>
<feature type="binding site" evidence="17">
    <location>
        <position position="1607"/>
    </location>
    <ligand>
        <name>Mg(2+)</name>
        <dbReference type="ChEBI" id="CHEBI:18420"/>
    </ligand>
</feature>
<dbReference type="InterPro" id="IPR015712">
    <property type="entry name" value="DNA-dir_RNA_pol_su2"/>
</dbReference>
<dbReference type="InterPro" id="IPR037033">
    <property type="entry name" value="DNA-dir_RNAP_su2_hyb_sf"/>
</dbReference>
<reference evidence="21" key="1">
    <citation type="journal article" date="2020" name="mSystems">
        <title>Genome- and Community-Level Interaction Insights into Carbon Utilization and Element Cycling Functions of Hydrothermarchaeota in Hydrothermal Sediment.</title>
        <authorList>
            <person name="Zhou Z."/>
            <person name="Liu Y."/>
            <person name="Xu W."/>
            <person name="Pan J."/>
            <person name="Luo Z.H."/>
            <person name="Li M."/>
        </authorList>
    </citation>
    <scope>NUCLEOTIDE SEQUENCE [LARGE SCALE GENOMIC DNA]</scope>
    <source>
        <strain evidence="21">SpSt-648</strain>
    </source>
</reference>
<comment type="similarity">
    <text evidence="5">In the C-terminal section; belongs to the RNA polymerase beta' chain family.</text>
</comment>
<feature type="binding site" evidence="17">
    <location>
        <position position="1195"/>
    </location>
    <ligand>
        <name>Zn(2+)</name>
        <dbReference type="ChEBI" id="CHEBI:29105"/>
        <label>1</label>
    </ligand>
</feature>
<evidence type="ECO:0000256" key="14">
    <source>
        <dbReference type="ARBA" id="ARBA00025838"/>
    </source>
</evidence>
<dbReference type="NCBIfam" id="TIGR02390">
    <property type="entry name" value="RNA_pol_rpoA1"/>
    <property type="match status" value="1"/>
</dbReference>
<dbReference type="InterPro" id="IPR012758">
    <property type="entry name" value="RPO1N"/>
</dbReference>
<feature type="binding site" evidence="17">
    <location>
        <position position="1605"/>
    </location>
    <ligand>
        <name>Mg(2+)</name>
        <dbReference type="ChEBI" id="CHEBI:18420"/>
    </ligand>
</feature>
<dbReference type="Gene3D" id="1.10.10.1950">
    <property type="match status" value="1"/>
</dbReference>
<comment type="similarity">
    <text evidence="4">In the N-terminal section; belongs to the RNA polymerase beta chain family.</text>
</comment>
<dbReference type="PROSITE" id="PS01166">
    <property type="entry name" value="RNA_POL_BETA"/>
    <property type="match status" value="1"/>
</dbReference>
<dbReference type="InterPro" id="IPR006592">
    <property type="entry name" value="RNA_pol_N"/>
</dbReference>
<dbReference type="NCBIfam" id="NF006335">
    <property type="entry name" value="PRK08565.1"/>
    <property type="match status" value="1"/>
</dbReference>
<feature type="binding site" evidence="17">
    <location>
        <position position="1238"/>
    </location>
    <ligand>
        <name>Zn(2+)</name>
        <dbReference type="ChEBI" id="CHEBI:29105"/>
        <label>2</label>
    </ligand>
</feature>
<comment type="catalytic activity">
    <reaction evidence="15 17 18">
        <text>RNA(n) + a ribonucleoside 5'-triphosphate = RNA(n+1) + diphosphate</text>
        <dbReference type="Rhea" id="RHEA:21248"/>
        <dbReference type="Rhea" id="RHEA-COMP:14527"/>
        <dbReference type="Rhea" id="RHEA-COMP:17342"/>
        <dbReference type="ChEBI" id="CHEBI:33019"/>
        <dbReference type="ChEBI" id="CHEBI:61557"/>
        <dbReference type="ChEBI" id="CHEBI:140395"/>
        <dbReference type="EC" id="2.7.7.6"/>
    </reaction>
</comment>
<proteinExistence type="inferred from homology"/>
<dbReference type="InterPro" id="IPR019969">
    <property type="entry name" value="RNAP_Rpo2"/>
</dbReference>
<evidence type="ECO:0000256" key="12">
    <source>
        <dbReference type="ARBA" id="ARBA00023125"/>
    </source>
</evidence>
<evidence type="ECO:0000256" key="2">
    <source>
        <dbReference type="ARBA" id="ARBA00006460"/>
    </source>
</evidence>
<dbReference type="InterPro" id="IPR007080">
    <property type="entry name" value="RNA_pol_Rpb1_1"/>
</dbReference>
<comment type="similarity">
    <text evidence="2 17 18">Belongs to the RNA polymerase beta' chain family.</text>
</comment>
<keyword evidence="10 17" id="KW-0479">Metal-binding</keyword>
<dbReference type="InterPro" id="IPR007083">
    <property type="entry name" value="RNA_pol_Rpb1_4"/>
</dbReference>
<comment type="caution">
    <text evidence="21">The sequence shown here is derived from an EMBL/GenBank/DDBJ whole genome shotgun (WGS) entry which is preliminary data.</text>
</comment>
<feature type="domain" description="RNA polymerase N-terminal" evidence="20">
    <location>
        <begin position="1353"/>
        <end position="1657"/>
    </location>
</feature>
<feature type="binding site" evidence="17">
    <location>
        <position position="1287"/>
    </location>
    <ligand>
        <name>Zn(2+)</name>
        <dbReference type="ChEBI" id="CHEBI:29105"/>
        <label>2</label>
    </ligand>
</feature>
<keyword evidence="13 17" id="KW-0804">Transcription</keyword>
<gene>
    <name evidence="17" type="primary">rpo1N</name>
    <name evidence="17" type="synonym">rpoA1</name>
    <name evidence="21" type="ORF">ENU20_04250</name>
</gene>
<comment type="function">
    <text evidence="16 17">DNA-dependent RNA polymerase (RNAP) catalyzes the transcription of DNA into RNA using the four ribonucleoside triphosphates as substrates. Forms the clamp head domain.</text>
</comment>
<comment type="subcellular location">
    <subcellularLocation>
        <location evidence="1 17">Cytoplasm</location>
    </subcellularLocation>
</comment>
<dbReference type="Gene3D" id="3.90.1110.10">
    <property type="entry name" value="RNA polymerase Rpb2, domain 2"/>
    <property type="match status" value="1"/>
</dbReference>
<sequence length="2026" mass="228777">MEAFYKEYGLVRQHLDSYNRFIDYLLPEIIRDFKRIQINENTVVEIKDYSIGEVPLAKDVDVGEKEVTPIKCRLRNLTYSVPLYIEVSISNLPKTYKFKLADIPVMLKSKIDPLSKLSDEELVKLGEDPKDPGGYFIINGSERIVVAQEELASNNILVDKVEEGSAVTHVAKVISTAKGRRSQLIIERRKDGIFYANLRGIRIPAVILMAALGLTSEADITTAVSLDPEVQSYLLPSILQAQPLFPKIEPGEEVDEKELRRKCIEAMLEFIGSRVGVGRTREQRIERANRLLDEYLLPHLGTDSSEETRFKKAIFIAQMINKLIELMLERRGPDDKDHARNKRLKLAGDMFSQLFRFVMTTVYTKEVKQSLLKILSRNKRFELRDLKTLFKQGMLSDKISHAMATGNWPGGRTGVTQILDRTNILSTLSHLRRVVSPLARTQPHIAARELHPSQWGRICPFETPEGQNIGLVKNLALQAQVSVGVPEEIVEKFLYRLGVKPIVEILEEARVKIREGSSLEEYSGWCRVYLNGRLIGYHPDGRELAELIRKKRRNIGRNEEWLLEVNVAYIESKYLKEVFVNCDAGRIRRPLIVVENGKIKLSKEHVNAIRKGRLKFSDLVKKGIIEFLDADEEENAYIALKPEDVTPEHTHVEIFLPSIFSITSCIIPYAEHNQSPRNTYEAAMAKQSLGVYLANFQLRMDSRGHLLHYPQKPLVQTKFLDIIGYNDRPAGQNMIVAILTFTGYNIEDALVMNRSSVDRGLGRSTFFRLYSTTEYRYSGGEEDKLTIPTSDVRGYKGPSAYQKLDPADGLANPEVYVEGGEVIIGKISPPRFLGVQEQAIGAPMIRQDTSVAIRYSEKGIVDTVMITTDSECNRLVKVRVRDLRIPELGDKFASRHGQKGVIGLLVPEYDMPFTEDGITPDLVINPHAFPSRMTVGQLLESVAGKAAALEYGFVDATPFYHEPIDKVAVVLKKHGYSETGEEAMYDGRTGEILRSPVFIGIVYYQKLHHMVSDKIHARATGPVQVLTRQPTEGRSKQGGLRWGEMEVDCLVGHGASVLLKEAMYDRSDKAEFYVCSKCGMIGYYDSIRGVYVCPLCKESGILKSVRMSYAFKLLLQELMSLAIAPRLVIRDIRIGDTPLANQIVGIKFGIFDPEEIRRMSVTTIVTSEVYDADGVPIDGGLADRRLGVIEPGEKCPVCGNTKDSCPGHFGHIELAKPVIHVLFAKHILMYLKTTCRECGRIKLAEEERRKILRLLEELKELKLYSLIRRLHEYVRREASSRTVCPHCGALQYKVRLEKPHTFYEEIITPVEGEKSVKKSLTRLTPAEVRGRLEKIPADDVKLLGGDPDYAHPSRMVLTVLPVPPRAVRPSILLEVGIRSEDDLTHKLVDIVKTNSSLRKHIEDGAPSVIINDEWDLLQYHITTYFDNEAPGVAVSKHRSGKTLKGIAQRLKGKEGRFRGNLRGKRVDYSARTVITPDPNISINEVGVPEFIAKILTVPERVTWWNIEELRKLVINGPDKWPGANYVIKPDGKRVSLKYVDRRKIAEALSPGWIVERHLRDGDIVLFNRQPSLHRISVMAHVVKVLPYKTFRLNLLVCPPYNADFDGDEMNLHVPQTEEARAEARILMMVEKHIMTPRYGGPIIGGLQDYISGAFLLTIKSTLLTLEDVVDLLAVAKYRGELPEPVILKPRRYWTGKQLISLFLPRDFTYRKPSKIASAPALRCIDEDCPHDSLVIIKKGVLLEGVLDKSSIGREEPESIVHWLIKEYGEDYGRMFMDNVYKMFLRYIEKHGLTLGYTHLKLPVEAKKKLRDIVMKKMREVDELIARYNRGELEPLPGKTIDETLEDLIVDTLSKKLLDEVGDIIVPYFSLENPVIIMARTGARGNPINLTQMAAMLGQQTVGGKRITKGYLNRVLPHFIPGDLRPYAHGFIDKGFVDGLSAIDTFIHAAGGREGLIDTAVKTSQSGYMQRRLINALQDLIIHYDGSVRSITGEVIQILFGEDGVDPAKSDHGKPVNIDRLVYRITR</sequence>
<dbReference type="Pfam" id="PF04998">
    <property type="entry name" value="RNA_pol_Rpb1_5"/>
    <property type="match status" value="1"/>
</dbReference>
<keyword evidence="9 17" id="KW-0548">Nucleotidyltransferase</keyword>
<dbReference type="InterPro" id="IPR007644">
    <property type="entry name" value="RNA_pol_bsu_protrusion"/>
</dbReference>
<dbReference type="Pfam" id="PF04983">
    <property type="entry name" value="RNA_pol_Rpb1_3"/>
    <property type="match status" value="1"/>
</dbReference>
<dbReference type="Gene3D" id="2.40.40.20">
    <property type="match status" value="1"/>
</dbReference>
<dbReference type="Gene3D" id="4.10.860.120">
    <property type="entry name" value="RNA polymerase II, clamp domain"/>
    <property type="match status" value="2"/>
</dbReference>
<evidence type="ECO:0000256" key="7">
    <source>
        <dbReference type="ARBA" id="ARBA00022490"/>
    </source>
</evidence>
<evidence type="ECO:0000256" key="15">
    <source>
        <dbReference type="ARBA" id="ARBA00048552"/>
    </source>
</evidence>
<dbReference type="GO" id="GO:0006351">
    <property type="term" value="P:DNA-templated transcription"/>
    <property type="evidence" value="ECO:0007669"/>
    <property type="project" value="UniProtKB-UniRule"/>
</dbReference>
<dbReference type="Pfam" id="PF04566">
    <property type="entry name" value="RNA_pol_Rpb2_4"/>
    <property type="match status" value="1"/>
</dbReference>
<dbReference type="InterPro" id="IPR007642">
    <property type="entry name" value="RNA_pol_Rpb2_2"/>
</dbReference>
<feature type="binding site" evidence="17">
    <location>
        <position position="1284"/>
    </location>
    <ligand>
        <name>Zn(2+)</name>
        <dbReference type="ChEBI" id="CHEBI:29105"/>
        <label>2</label>
    </ligand>
</feature>
<evidence type="ECO:0000256" key="13">
    <source>
        <dbReference type="ARBA" id="ARBA00023163"/>
    </source>
</evidence>
<dbReference type="Gene3D" id="3.90.1070.20">
    <property type="match status" value="1"/>
</dbReference>
<evidence type="ECO:0000256" key="5">
    <source>
        <dbReference type="ARBA" id="ARBA00009839"/>
    </source>
</evidence>
<dbReference type="Gene3D" id="2.60.40.2940">
    <property type="match status" value="1"/>
</dbReference>
<keyword evidence="17" id="KW-0460">Magnesium</keyword>
<evidence type="ECO:0000256" key="4">
    <source>
        <dbReference type="ARBA" id="ARBA00007616"/>
    </source>
</evidence>
<dbReference type="SUPFAM" id="SSF64484">
    <property type="entry name" value="beta and beta-prime subunits of DNA dependent RNA-polymerase"/>
    <property type="match status" value="2"/>
</dbReference>
<evidence type="ECO:0000256" key="18">
    <source>
        <dbReference type="RuleBase" id="RU004279"/>
    </source>
</evidence>
<comment type="function">
    <text evidence="18">DNA-dependent RNA polymerase catalyzes the transcription of DNA into RNA using the four ribonucleoside triphosphates as substrates.</text>
</comment>
<dbReference type="Pfam" id="PF04997">
    <property type="entry name" value="RNA_pol_Rpb1_1"/>
    <property type="match status" value="1"/>
</dbReference>
<dbReference type="InterPro" id="IPR007646">
    <property type="entry name" value="RNA_pol_Rpb2_4"/>
</dbReference>
<keyword evidence="12 17" id="KW-0238">DNA-binding</keyword>
<evidence type="ECO:0000256" key="8">
    <source>
        <dbReference type="ARBA" id="ARBA00022679"/>
    </source>
</evidence>
<dbReference type="InterPro" id="IPR044893">
    <property type="entry name" value="RNA_pol_Rpb1_clamp_domain"/>
</dbReference>
<dbReference type="CDD" id="cd02582">
    <property type="entry name" value="RNAP_archeal_A"/>
    <property type="match status" value="1"/>
</dbReference>
<keyword evidence="8 17" id="KW-0808">Transferase</keyword>
<dbReference type="Gene3D" id="4.10.320.40">
    <property type="match status" value="1"/>
</dbReference>
<dbReference type="GO" id="GO:0032549">
    <property type="term" value="F:ribonucleoside binding"/>
    <property type="evidence" value="ECO:0007669"/>
    <property type="project" value="InterPro"/>
</dbReference>
<dbReference type="InterPro" id="IPR000722">
    <property type="entry name" value="RNA_pol_asu"/>
</dbReference>
<keyword evidence="6 17" id="KW-0240">DNA-directed RNA polymerase</keyword>
<dbReference type="GO" id="GO:0000428">
    <property type="term" value="C:DNA-directed RNA polymerase complex"/>
    <property type="evidence" value="ECO:0007669"/>
    <property type="project" value="UniProtKB-KW"/>
</dbReference>
<evidence type="ECO:0000259" key="20">
    <source>
        <dbReference type="SMART" id="SM00663"/>
    </source>
</evidence>
<feature type="binding site" evidence="17">
    <location>
        <position position="1208"/>
    </location>
    <ligand>
        <name>Zn(2+)</name>
        <dbReference type="ChEBI" id="CHEBI:29105"/>
        <label>1</label>
    </ligand>
</feature>
<dbReference type="Pfam" id="PF04560">
    <property type="entry name" value="RNA_pol_Rpb2_7"/>
    <property type="match status" value="1"/>
</dbReference>
<dbReference type="FunFam" id="2.40.270.10:FF:000011">
    <property type="entry name" value="DNA-directed RNA polymerase subunit beta"/>
    <property type="match status" value="1"/>
</dbReference>
<feature type="binding site" evidence="17">
    <location>
        <position position="1235"/>
    </location>
    <ligand>
        <name>Zn(2+)</name>
        <dbReference type="ChEBI" id="CHEBI:29105"/>
        <label>2</label>
    </ligand>
</feature>
<evidence type="ECO:0000256" key="6">
    <source>
        <dbReference type="ARBA" id="ARBA00022478"/>
    </source>
</evidence>
<comment type="cofactor">
    <cofactor evidence="17">
        <name>Mg(2+)</name>
        <dbReference type="ChEBI" id="CHEBI:18420"/>
    </cofactor>
</comment>
<dbReference type="InterPro" id="IPR038120">
    <property type="entry name" value="Rpb1_funnel_sf"/>
</dbReference>
<dbReference type="HAMAP" id="MF_00863">
    <property type="entry name" value="RNApol_arch_Rpo1N"/>
    <property type="match status" value="1"/>
</dbReference>
<evidence type="ECO:0000256" key="11">
    <source>
        <dbReference type="ARBA" id="ARBA00022833"/>
    </source>
</evidence>
<dbReference type="Gene3D" id="6.10.250.2940">
    <property type="match status" value="1"/>
</dbReference>
<dbReference type="Gene3D" id="3.30.1490.180">
    <property type="entry name" value="RNA polymerase ii"/>
    <property type="match status" value="1"/>
</dbReference>
<dbReference type="GO" id="GO:0005737">
    <property type="term" value="C:cytoplasm"/>
    <property type="evidence" value="ECO:0007669"/>
    <property type="project" value="UniProtKB-SubCell"/>
</dbReference>
<dbReference type="Pfam" id="PF04567">
    <property type="entry name" value="RNA_pol_Rpb2_5"/>
    <property type="match status" value="1"/>
</dbReference>
<dbReference type="FunFam" id="2.40.40.20:FF:000019">
    <property type="entry name" value="DNA-directed RNA polymerase II subunit RPB1"/>
    <property type="match status" value="1"/>
</dbReference>
<accession>A0A7C4NQ95</accession>
<name>A0A7C4NQ95_STAMA</name>
<dbReference type="InterPro" id="IPR037034">
    <property type="entry name" value="RNA_pol_Rpb2_2_sf"/>
</dbReference>
<dbReference type="Pfam" id="PF04565">
    <property type="entry name" value="RNA_pol_Rpb2_3"/>
    <property type="match status" value="1"/>
</dbReference>
<feature type="binding site" evidence="17">
    <location>
        <position position="1205"/>
    </location>
    <ligand>
        <name>Zn(2+)</name>
        <dbReference type="ChEBI" id="CHEBI:29105"/>
        <label>1</label>
    </ligand>
</feature>
<dbReference type="NCBIfam" id="TIGR03670">
    <property type="entry name" value="rpoB_arch"/>
    <property type="match status" value="1"/>
</dbReference>
<dbReference type="Gene3D" id="6.20.50.80">
    <property type="match status" value="1"/>
</dbReference>
<organism evidence="21">
    <name type="scientific">Staphylothermus marinus</name>
    <dbReference type="NCBI Taxonomy" id="2280"/>
    <lineage>
        <taxon>Archaea</taxon>
        <taxon>Thermoproteota</taxon>
        <taxon>Thermoprotei</taxon>
        <taxon>Desulfurococcales</taxon>
        <taxon>Desulfurococcaceae</taxon>
        <taxon>Staphylothermus</taxon>
    </lineage>
</organism>
<comment type="similarity">
    <text evidence="3 19">Belongs to the RNA polymerase beta chain family.</text>
</comment>
<dbReference type="CDD" id="cd00653">
    <property type="entry name" value="RNA_pol_B_RPB2"/>
    <property type="match status" value="1"/>
</dbReference>
<dbReference type="InterPro" id="IPR007641">
    <property type="entry name" value="RNA_pol_Rpb2_7"/>
</dbReference>
<dbReference type="EC" id="2.7.7.6" evidence="17"/>
<evidence type="ECO:0000256" key="17">
    <source>
        <dbReference type="HAMAP-Rule" id="MF_00863"/>
    </source>
</evidence>
<dbReference type="GO" id="GO:0000287">
    <property type="term" value="F:magnesium ion binding"/>
    <property type="evidence" value="ECO:0007669"/>
    <property type="project" value="UniProtKB-UniRule"/>
</dbReference>
<dbReference type="NCBIfam" id="NF007175">
    <property type="entry name" value="PRK09606.1"/>
    <property type="match status" value="1"/>
</dbReference>
<evidence type="ECO:0000256" key="1">
    <source>
        <dbReference type="ARBA" id="ARBA00004496"/>
    </source>
</evidence>
<dbReference type="InterPro" id="IPR007647">
    <property type="entry name" value="RNA_pol_Rpb2_5"/>
</dbReference>
<keyword evidence="11 17" id="KW-0862">Zinc</keyword>
<feature type="binding site" evidence="17">
    <location>
        <position position="1198"/>
    </location>
    <ligand>
        <name>Zn(2+)</name>
        <dbReference type="ChEBI" id="CHEBI:29105"/>
        <label>1</label>
    </ligand>
</feature>
<dbReference type="Gene3D" id="2.40.50.150">
    <property type="match status" value="1"/>
</dbReference>
<dbReference type="Gene3D" id="1.10.132.30">
    <property type="match status" value="1"/>
</dbReference>
<dbReference type="InterPro" id="IPR007081">
    <property type="entry name" value="RNA_pol_Rpb1_5"/>
</dbReference>
<dbReference type="GO" id="GO:0003677">
    <property type="term" value="F:DNA binding"/>
    <property type="evidence" value="ECO:0007669"/>
    <property type="project" value="UniProtKB-UniRule"/>
</dbReference>